<sequence>MAIVMVVIALGFIFHRVRVFQYDSLFIGFCWSQSISGKKCLLC</sequence>
<name>A0A2C9V988_MANES</name>
<gene>
    <name evidence="1" type="ORF">MANES_09G049600</name>
</gene>
<proteinExistence type="predicted"/>
<dbReference type="AlphaFoldDB" id="A0A2C9V988"/>
<organism evidence="1">
    <name type="scientific">Manihot esculenta</name>
    <name type="common">Cassava</name>
    <name type="synonym">Jatropha manihot</name>
    <dbReference type="NCBI Taxonomy" id="3983"/>
    <lineage>
        <taxon>Eukaryota</taxon>
        <taxon>Viridiplantae</taxon>
        <taxon>Streptophyta</taxon>
        <taxon>Embryophyta</taxon>
        <taxon>Tracheophyta</taxon>
        <taxon>Spermatophyta</taxon>
        <taxon>Magnoliopsida</taxon>
        <taxon>eudicotyledons</taxon>
        <taxon>Gunneridae</taxon>
        <taxon>Pentapetalae</taxon>
        <taxon>rosids</taxon>
        <taxon>fabids</taxon>
        <taxon>Malpighiales</taxon>
        <taxon>Euphorbiaceae</taxon>
        <taxon>Crotonoideae</taxon>
        <taxon>Manihoteae</taxon>
        <taxon>Manihot</taxon>
    </lineage>
</organism>
<protein>
    <submittedName>
        <fullName evidence="1">Uncharacterized protein</fullName>
    </submittedName>
</protein>
<accession>A0A2C9V988</accession>
<dbReference type="EMBL" id="CM004395">
    <property type="protein sequence ID" value="OAY40799.1"/>
    <property type="molecule type" value="Genomic_DNA"/>
</dbReference>
<evidence type="ECO:0000313" key="1">
    <source>
        <dbReference type="EMBL" id="OAY40799.1"/>
    </source>
</evidence>
<reference evidence="1" key="1">
    <citation type="submission" date="2016-02" db="EMBL/GenBank/DDBJ databases">
        <title>WGS assembly of Manihot esculenta.</title>
        <authorList>
            <person name="Bredeson J.V."/>
            <person name="Prochnik S.E."/>
            <person name="Lyons J.B."/>
            <person name="Schmutz J."/>
            <person name="Grimwood J."/>
            <person name="Vrebalov J."/>
            <person name="Bart R.S."/>
            <person name="Amuge T."/>
            <person name="Ferguson M.E."/>
            <person name="Green R."/>
            <person name="Putnam N."/>
            <person name="Stites J."/>
            <person name="Rounsley S."/>
            <person name="Rokhsar D.S."/>
        </authorList>
    </citation>
    <scope>NUCLEOTIDE SEQUENCE [LARGE SCALE GENOMIC DNA]</scope>
    <source>
        <tissue evidence="1">Leaf</tissue>
    </source>
</reference>